<protein>
    <submittedName>
        <fullName evidence="7">DNA-directed RNA polymerase III subunit RPC4</fullName>
    </submittedName>
</protein>
<keyword evidence="2" id="KW-0240">DNA-directed RNA polymerase</keyword>
<reference evidence="7" key="1">
    <citation type="submission" date="2016-11" db="UniProtKB">
        <authorList>
            <consortium name="WormBaseParasite"/>
        </authorList>
    </citation>
    <scope>IDENTIFICATION</scope>
</reference>
<dbReference type="PANTHER" id="PTHR13408:SF0">
    <property type="entry name" value="DNA-DIRECTED RNA POLYMERASE III SUBUNIT RPC4"/>
    <property type="match status" value="1"/>
</dbReference>
<keyword evidence="3" id="KW-0804">Transcription</keyword>
<dbReference type="eggNOG" id="ENOG502S977">
    <property type="taxonomic scope" value="Eukaryota"/>
</dbReference>
<dbReference type="PANTHER" id="PTHR13408">
    <property type="entry name" value="DNA-DIRECTED RNA POLYMERASE III"/>
    <property type="match status" value="1"/>
</dbReference>
<evidence type="ECO:0000256" key="5">
    <source>
        <dbReference type="SAM" id="MobiDB-lite"/>
    </source>
</evidence>
<evidence type="ECO:0000256" key="4">
    <source>
        <dbReference type="ARBA" id="ARBA00023242"/>
    </source>
</evidence>
<accession>A0A1I7U6I1</accession>
<sequence length="379" mass="40938">MSKPGGRPNLSLAGKKEAPAQQKQNRGGAANRGAGRGRGRGRGRGGGPRERQDLIQTGGVFSEGLSGAFPTKKKRDKDDLAEFSGAKRVGSSSTADEVVPKKEEIKMDGKASFEGYDALWCTDDEDEHVLNTLHPRGFISDLKRGDVAPVVLPSEDQSQFLELMTKRISLEEEEEEKKPGTKEGPTAEQLVRMLENSGEDLLHIQLPSVVAAICSRIQEPPEPVEPMEVDEEAPPPPPPLPSGLPENQKIGKLQVTRDGRLLLQIAGHTVEMTAKPLSGKQQGTVLLEVDPTADQEKGPFSPPPTVENALFHLGNVKHSLIGSMSWAELNREEGGGALEERGGASEGTPATEDLERIEELKREQAKWATQAARWATGLP</sequence>
<name>A0A1I7U6I1_9PELO</name>
<evidence type="ECO:0000256" key="1">
    <source>
        <dbReference type="ARBA" id="ARBA00004123"/>
    </source>
</evidence>
<organism evidence="6 7">
    <name type="scientific">Caenorhabditis tropicalis</name>
    <dbReference type="NCBI Taxonomy" id="1561998"/>
    <lineage>
        <taxon>Eukaryota</taxon>
        <taxon>Metazoa</taxon>
        <taxon>Ecdysozoa</taxon>
        <taxon>Nematoda</taxon>
        <taxon>Chromadorea</taxon>
        <taxon>Rhabditida</taxon>
        <taxon>Rhabditina</taxon>
        <taxon>Rhabditomorpha</taxon>
        <taxon>Rhabditoidea</taxon>
        <taxon>Rhabditidae</taxon>
        <taxon>Peloderinae</taxon>
        <taxon>Caenorhabditis</taxon>
    </lineage>
</organism>
<evidence type="ECO:0000313" key="7">
    <source>
        <dbReference type="WBParaSite" id="Csp11.Scaffold629.g15356.t1"/>
    </source>
</evidence>
<dbReference type="AlphaFoldDB" id="A0A1I7U6I1"/>
<evidence type="ECO:0000256" key="3">
    <source>
        <dbReference type="ARBA" id="ARBA00023163"/>
    </source>
</evidence>
<dbReference type="WBParaSite" id="Csp11.Scaffold629.g15356.t1">
    <property type="protein sequence ID" value="Csp11.Scaffold629.g15356.t1"/>
    <property type="gene ID" value="Csp11.Scaffold629.g15356"/>
</dbReference>
<dbReference type="GO" id="GO:0005666">
    <property type="term" value="C:RNA polymerase III complex"/>
    <property type="evidence" value="ECO:0007669"/>
    <property type="project" value="InterPro"/>
</dbReference>
<evidence type="ECO:0000256" key="2">
    <source>
        <dbReference type="ARBA" id="ARBA00022478"/>
    </source>
</evidence>
<dbReference type="STRING" id="1561998.A0A1I7U6I1"/>
<comment type="subcellular location">
    <subcellularLocation>
        <location evidence="1">Nucleus</location>
    </subcellularLocation>
</comment>
<feature type="region of interest" description="Disordered" evidence="5">
    <location>
        <begin position="1"/>
        <end position="100"/>
    </location>
</feature>
<dbReference type="GO" id="GO:0003677">
    <property type="term" value="F:DNA binding"/>
    <property type="evidence" value="ECO:0007669"/>
    <property type="project" value="InterPro"/>
</dbReference>
<evidence type="ECO:0000313" key="6">
    <source>
        <dbReference type="Proteomes" id="UP000095282"/>
    </source>
</evidence>
<keyword evidence="6" id="KW-1185">Reference proteome</keyword>
<keyword evidence="4" id="KW-0539">Nucleus</keyword>
<feature type="region of interest" description="Disordered" evidence="5">
    <location>
        <begin position="222"/>
        <end position="247"/>
    </location>
</feature>
<dbReference type="InterPro" id="IPR007811">
    <property type="entry name" value="RPC4"/>
</dbReference>
<dbReference type="GO" id="GO:0042797">
    <property type="term" value="P:tRNA transcription by RNA polymerase III"/>
    <property type="evidence" value="ECO:0007669"/>
    <property type="project" value="TreeGrafter"/>
</dbReference>
<dbReference type="Proteomes" id="UP000095282">
    <property type="component" value="Unplaced"/>
</dbReference>
<proteinExistence type="predicted"/>